<dbReference type="GO" id="GO:0030416">
    <property type="term" value="P:methylamine metabolic process"/>
    <property type="evidence" value="ECO:0007669"/>
    <property type="project" value="InterPro"/>
</dbReference>
<feature type="transmembrane region" description="Helical" evidence="5">
    <location>
        <begin position="57"/>
        <end position="85"/>
    </location>
</feature>
<keyword evidence="3 5" id="KW-1133">Transmembrane helix</keyword>
<evidence type="ECO:0000313" key="7">
    <source>
        <dbReference type="EMBL" id="SFR78494.1"/>
    </source>
</evidence>
<dbReference type="InterPro" id="IPR009908">
    <property type="entry name" value="Methylamine_util_MauE"/>
</dbReference>
<dbReference type="RefSeq" id="WP_091742488.1">
    <property type="nucleotide sequence ID" value="NZ_FOYR01000005.1"/>
</dbReference>
<dbReference type="Pfam" id="PF07291">
    <property type="entry name" value="MauE"/>
    <property type="match status" value="1"/>
</dbReference>
<dbReference type="Proteomes" id="UP000198877">
    <property type="component" value="Unassembled WGS sequence"/>
</dbReference>
<feature type="transmembrane region" description="Helical" evidence="5">
    <location>
        <begin position="148"/>
        <end position="166"/>
    </location>
</feature>
<evidence type="ECO:0000256" key="3">
    <source>
        <dbReference type="ARBA" id="ARBA00022989"/>
    </source>
</evidence>
<protein>
    <recommendedName>
        <fullName evidence="6">Methylamine utilisation protein MauE domain-containing protein</fullName>
    </recommendedName>
</protein>
<evidence type="ECO:0000256" key="4">
    <source>
        <dbReference type="ARBA" id="ARBA00023136"/>
    </source>
</evidence>
<gene>
    <name evidence="7" type="ORF">SAMN04488591_3595</name>
</gene>
<dbReference type="EMBL" id="FOYR01000005">
    <property type="protein sequence ID" value="SFR78494.1"/>
    <property type="molecule type" value="Genomic_DNA"/>
</dbReference>
<feature type="transmembrane region" description="Helical" evidence="5">
    <location>
        <begin position="118"/>
        <end position="142"/>
    </location>
</feature>
<proteinExistence type="predicted"/>
<name>A0A1I6JHY7_9MICO</name>
<dbReference type="AlphaFoldDB" id="A0A1I6JHY7"/>
<reference evidence="8" key="1">
    <citation type="submission" date="2016-10" db="EMBL/GenBank/DDBJ databases">
        <authorList>
            <person name="Varghese N."/>
            <person name="Submissions S."/>
        </authorList>
    </citation>
    <scope>NUCLEOTIDE SEQUENCE [LARGE SCALE GENOMIC DNA]</scope>
    <source>
        <strain evidence="8">CL127</strain>
    </source>
</reference>
<feature type="domain" description="Methylamine utilisation protein MauE" evidence="6">
    <location>
        <begin position="5"/>
        <end position="127"/>
    </location>
</feature>
<evidence type="ECO:0000256" key="2">
    <source>
        <dbReference type="ARBA" id="ARBA00022692"/>
    </source>
</evidence>
<evidence type="ECO:0000259" key="6">
    <source>
        <dbReference type="Pfam" id="PF07291"/>
    </source>
</evidence>
<sequence>MPVPFAVTLPLLLAGVLLLSGVSKLRAPGDLREWEELGVPRFLRRNALLRLHPWGELLLGVAVAVLGGWLGALAGAVAVVLMLGYTVLVARAAARGGASCSCFGAPARVTTITVVRNVWLTLLAAAAAGGAASAPLAGGAVAAGAGHLPWLIAAAVAVVTTALVLWRAPQTSAPATAAGVPVVGGAAPGSDGGDALDYVRRRTPAVPVILADGTEVNLRALAAKKPQLLLALSSVCEHCETIRDRRAQYRALLPEVDVRLLLVEPTMSRWAEHEEPQSLHDVGDYVAASIEEWSTPSAVLLGADGLLAGGPVTGDVAVEAFIGDVYEALHGTRPPAGPDATPATAG</sequence>
<organism evidence="7 8">
    <name type="scientific">Microbacterium azadirachtae</name>
    <dbReference type="NCBI Taxonomy" id="582680"/>
    <lineage>
        <taxon>Bacteria</taxon>
        <taxon>Bacillati</taxon>
        <taxon>Actinomycetota</taxon>
        <taxon>Actinomycetes</taxon>
        <taxon>Micrococcales</taxon>
        <taxon>Microbacteriaceae</taxon>
        <taxon>Microbacterium</taxon>
    </lineage>
</organism>
<dbReference type="GO" id="GO:0016020">
    <property type="term" value="C:membrane"/>
    <property type="evidence" value="ECO:0007669"/>
    <property type="project" value="UniProtKB-SubCell"/>
</dbReference>
<comment type="subcellular location">
    <subcellularLocation>
        <location evidence="1">Membrane</location>
        <topology evidence="1">Multi-pass membrane protein</topology>
    </subcellularLocation>
</comment>
<accession>A0A1I6JHY7</accession>
<evidence type="ECO:0000313" key="8">
    <source>
        <dbReference type="Proteomes" id="UP000198877"/>
    </source>
</evidence>
<keyword evidence="2 5" id="KW-0812">Transmembrane</keyword>
<keyword evidence="4 5" id="KW-0472">Membrane</keyword>
<evidence type="ECO:0000256" key="5">
    <source>
        <dbReference type="SAM" id="Phobius"/>
    </source>
</evidence>
<evidence type="ECO:0000256" key="1">
    <source>
        <dbReference type="ARBA" id="ARBA00004141"/>
    </source>
</evidence>